<dbReference type="InterPro" id="IPR054731">
    <property type="entry name" value="HisKin-conflict"/>
</dbReference>
<gene>
    <name evidence="2" type="ORF">EZS27_018922</name>
</gene>
<evidence type="ECO:0000259" key="1">
    <source>
        <dbReference type="Pfam" id="PF22561"/>
    </source>
</evidence>
<reference evidence="2" key="1">
    <citation type="submission" date="2019-03" db="EMBL/GenBank/DDBJ databases">
        <title>Single cell metagenomics reveals metabolic interactions within the superorganism composed of flagellate Streblomastix strix and complex community of Bacteroidetes bacteria on its surface.</title>
        <authorList>
            <person name="Treitli S.C."/>
            <person name="Kolisko M."/>
            <person name="Husnik F."/>
            <person name="Keeling P."/>
            <person name="Hampl V."/>
        </authorList>
    </citation>
    <scope>NUCLEOTIDE SEQUENCE</scope>
    <source>
        <strain evidence="2">STM</strain>
    </source>
</reference>
<feature type="domain" description="Histidine Kinase" evidence="1">
    <location>
        <begin position="246"/>
        <end position="528"/>
    </location>
</feature>
<accession>A0A5J4REU5</accession>
<dbReference type="InterPro" id="IPR032675">
    <property type="entry name" value="LRR_dom_sf"/>
</dbReference>
<dbReference type="AlphaFoldDB" id="A0A5J4REU5"/>
<comment type="caution">
    <text evidence="2">The sequence shown here is derived from an EMBL/GenBank/DDBJ whole genome shotgun (WGS) entry which is preliminary data.</text>
</comment>
<dbReference type="Gene3D" id="3.80.10.10">
    <property type="entry name" value="Ribonuclease Inhibitor"/>
    <property type="match status" value="1"/>
</dbReference>
<protein>
    <recommendedName>
        <fullName evidence="1">Histidine Kinase domain-containing protein</fullName>
    </recommendedName>
</protein>
<name>A0A5J4REU5_9ZZZZ</name>
<sequence length="530" mass="60471">MNEIKETKQGWECGKDNAGDVIATLSGTTLTISGKKEMKDYTSKIPAPWHGESITDVIIQEGITNIGGYAFLDCFGLTSITIPSSITTISYCAFYDCTVLKFVTIPSSVTVIGDYAFWNCSSLASVVIPEKVTWIGRHAFKSITNSITNLNPAPQIINEETFSNNFRDNVTLYVPAALVNTYKIAPVWNTFRNITPKIEEKQPDAEFTSEQLEEEILRISKEISELTVQRENLRFKILCMRGLEGSPKDVATFMSLFNQRDGLKYLTHDFDETGNFDADTFLAQTRKVFGEHLEQLHIPSTLSSLLNQFAFENNPEWTAFDKEYNLKKITSGWSAPDWQEGKASGLHPIKQPQFAEVIKDFKRLTRIESPNLETLIDKIFDDETFEIEKRDLSKADFYTHVEQFSSALQTIFEEIQQRGDTDEKKKILVEYKRAGSCDDFFIRNVVITHPHSYPTRDDEDLIKEWLGLEKGNMGKIAKLLKGYCHWSVITKIGENPVKVNILREKGIREREEIDAAEVKGFTHILTFYYQ</sequence>
<dbReference type="SUPFAM" id="SSF52058">
    <property type="entry name" value="L domain-like"/>
    <property type="match status" value="1"/>
</dbReference>
<dbReference type="PANTHER" id="PTHR45661">
    <property type="entry name" value="SURFACE ANTIGEN"/>
    <property type="match status" value="1"/>
</dbReference>
<proteinExistence type="predicted"/>
<dbReference type="Pfam" id="PF13306">
    <property type="entry name" value="LRR_5"/>
    <property type="match status" value="1"/>
</dbReference>
<dbReference type="Pfam" id="PF22561">
    <property type="entry name" value="HisKin-conflict"/>
    <property type="match status" value="1"/>
</dbReference>
<organism evidence="2">
    <name type="scientific">termite gut metagenome</name>
    <dbReference type="NCBI Taxonomy" id="433724"/>
    <lineage>
        <taxon>unclassified sequences</taxon>
        <taxon>metagenomes</taxon>
        <taxon>organismal metagenomes</taxon>
    </lineage>
</organism>
<dbReference type="InterPro" id="IPR026906">
    <property type="entry name" value="LRR_5"/>
</dbReference>
<dbReference type="EMBL" id="SNRY01001222">
    <property type="protein sequence ID" value="KAA6332587.1"/>
    <property type="molecule type" value="Genomic_DNA"/>
</dbReference>
<dbReference type="InterPro" id="IPR053139">
    <property type="entry name" value="Surface_bspA-like"/>
</dbReference>
<evidence type="ECO:0000313" key="2">
    <source>
        <dbReference type="EMBL" id="KAA6332587.1"/>
    </source>
</evidence>
<dbReference type="PANTHER" id="PTHR45661:SF3">
    <property type="entry name" value="IG-LIKE DOMAIN-CONTAINING PROTEIN"/>
    <property type="match status" value="1"/>
</dbReference>